<dbReference type="Proteomes" id="UP000195489">
    <property type="component" value="Unassembled WGS sequence"/>
</dbReference>
<organism evidence="1 2">
    <name type="scientific">Plasmodium chabaudi chabaudi</name>
    <dbReference type="NCBI Taxonomy" id="31271"/>
    <lineage>
        <taxon>Eukaryota</taxon>
        <taxon>Sar</taxon>
        <taxon>Alveolata</taxon>
        <taxon>Apicomplexa</taxon>
        <taxon>Aconoidasida</taxon>
        <taxon>Haemosporida</taxon>
        <taxon>Plasmodiidae</taxon>
        <taxon>Plasmodium</taxon>
        <taxon>Plasmodium (Vinckeia)</taxon>
    </lineage>
</organism>
<evidence type="ECO:0000313" key="2">
    <source>
        <dbReference type="Proteomes" id="UP000195489"/>
    </source>
</evidence>
<accession>A0A1D3L9Z5</accession>
<reference evidence="1 2" key="1">
    <citation type="submission" date="2016-08" db="EMBL/GenBank/DDBJ databases">
        <authorList>
            <consortium name="Pathogen Informatics"/>
        </authorList>
    </citation>
    <scope>NUCLEOTIDE SEQUENCE [LARGE SCALE GENOMIC DNA]</scope>
    <source>
        <strain evidence="1 2">CB</strain>
    </source>
</reference>
<name>A0A1D3L9Z5_PLACU</name>
<dbReference type="Pfam" id="PF06022">
    <property type="entry name" value="Cir_Bir_Yir"/>
    <property type="match status" value="1"/>
</dbReference>
<feature type="non-terminal residue" evidence="1">
    <location>
        <position position="246"/>
    </location>
</feature>
<evidence type="ECO:0000313" key="1">
    <source>
        <dbReference type="EMBL" id="SCL92591.1"/>
    </source>
</evidence>
<dbReference type="AlphaFoldDB" id="A0A1D3L9Z5"/>
<protein>
    <submittedName>
        <fullName evidence="1">Plasmodium variant antigen protein Cir/Yir/Bir, putative</fullName>
    </submittedName>
</protein>
<proteinExistence type="predicted"/>
<sequence>MSKEVCKIFQEVDEVFKDGRPDLNKIFEFDEYLIYCPMDSTGVKRCQHDVAGIDALCSYLFKKLHELPLEKQEYENNDNQYIEYMLIWLSYRLLQTPSYSSSTLVDYYNNYIVKSHLPFKIDYLVDKKKHLVYANFELINKLYKLLNYLCNIITEPNIYTESDKIKSNIRNFQAEFTSLYDEVKECYPYFKLLKNFKKIYDDYRNNIIYTIGSNSFITVLEMIINFSTLPLIELKIPNWSDNFVDE</sequence>
<dbReference type="EMBL" id="FMIM01000387">
    <property type="protein sequence ID" value="SCL92591.1"/>
    <property type="molecule type" value="Genomic_DNA"/>
</dbReference>
<gene>
    <name evidence="1" type="ORF">PCHCB_000545300</name>
</gene>
<dbReference type="InterPro" id="IPR006477">
    <property type="entry name" value="Yir_bir_cir"/>
</dbReference>